<evidence type="ECO:0000313" key="2">
    <source>
        <dbReference type="Proteomes" id="UP000186341"/>
    </source>
</evidence>
<proteinExistence type="predicted"/>
<dbReference type="Proteomes" id="UP000186341">
    <property type="component" value="Unassembled WGS sequence"/>
</dbReference>
<comment type="caution">
    <text evidence="1">The sequence shown here is derived from an EMBL/GenBank/DDBJ whole genome shotgun (WGS) entry which is preliminary data.</text>
</comment>
<dbReference type="EMBL" id="MPJW01000126">
    <property type="protein sequence ID" value="OLU39782.1"/>
    <property type="molecule type" value="Genomic_DNA"/>
</dbReference>
<keyword evidence="2" id="KW-1185">Reference proteome</keyword>
<name>A0A1U7NG48_9FIRM</name>
<evidence type="ECO:0000313" key="1">
    <source>
        <dbReference type="EMBL" id="OLU39782.1"/>
    </source>
</evidence>
<organism evidence="1 2">
    <name type="scientific">Ileibacterium valens</name>
    <dbReference type="NCBI Taxonomy" id="1862668"/>
    <lineage>
        <taxon>Bacteria</taxon>
        <taxon>Bacillati</taxon>
        <taxon>Bacillota</taxon>
        <taxon>Erysipelotrichia</taxon>
        <taxon>Erysipelotrichales</taxon>
        <taxon>Erysipelotrichaceae</taxon>
        <taxon>Ileibacterium</taxon>
    </lineage>
</organism>
<protein>
    <submittedName>
        <fullName evidence="1">Uncharacterized protein</fullName>
    </submittedName>
</protein>
<dbReference type="AlphaFoldDB" id="A0A1U7NG48"/>
<reference evidence="1 2" key="1">
    <citation type="submission" date="2016-11" db="EMBL/GenBank/DDBJ databases">
        <title>Description of two novel members of the family Erysipelotrichaceae: Ileibacterium lipovorans gen. nov., sp. nov. and Dubosiella newyorkensis, gen. nov., sp. nov.</title>
        <authorList>
            <person name="Cox L.M."/>
            <person name="Sohn J."/>
            <person name="Tyrrell K.L."/>
            <person name="Citron D.M."/>
            <person name="Lawson P.A."/>
            <person name="Patel N.B."/>
            <person name="Iizumi T."/>
            <person name="Perez-Perez G.I."/>
            <person name="Goldstein E.J."/>
            <person name="Blaser M.J."/>
        </authorList>
    </citation>
    <scope>NUCLEOTIDE SEQUENCE [LARGE SCALE GENOMIC DNA]</scope>
    <source>
        <strain evidence="1 2">NYU-BL-A3</strain>
    </source>
</reference>
<accession>A0A1U7NG48</accession>
<sequence length="61" mass="7524">MFRFFALMFRFLSSFTDNKAIYIDAKMQYLKTRRKNQSFEYLQSRSNQQRKEKLAKIKMSL</sequence>
<gene>
    <name evidence="1" type="ORF">BO222_06215</name>
</gene>